<dbReference type="VEuPathDB" id="AmoebaDB:NfTy_090410"/>
<comment type="caution">
    <text evidence="2">The sequence shown here is derived from an EMBL/GenBank/DDBJ whole genome shotgun (WGS) entry which is preliminary data.</text>
</comment>
<feature type="domain" description="DUF4116" evidence="1">
    <location>
        <begin position="46"/>
        <end position="83"/>
    </location>
</feature>
<dbReference type="OMA" id="ETIMFAS"/>
<dbReference type="Pfam" id="PF13475">
    <property type="entry name" value="DUF4116"/>
    <property type="match status" value="4"/>
</dbReference>
<proteinExistence type="predicted"/>
<evidence type="ECO:0000313" key="3">
    <source>
        <dbReference type="Proteomes" id="UP000444721"/>
    </source>
</evidence>
<evidence type="ECO:0000259" key="1">
    <source>
        <dbReference type="Pfam" id="PF13475"/>
    </source>
</evidence>
<dbReference type="GeneID" id="68113589"/>
<feature type="domain" description="DUF4116" evidence="1">
    <location>
        <begin position="268"/>
        <end position="316"/>
    </location>
</feature>
<dbReference type="AlphaFoldDB" id="A0A6A5BN54"/>
<dbReference type="RefSeq" id="XP_044559052.1">
    <property type="nucleotide sequence ID" value="XM_044709999.1"/>
</dbReference>
<organism evidence="2 3">
    <name type="scientific">Naegleria fowleri</name>
    <name type="common">Brain eating amoeba</name>
    <dbReference type="NCBI Taxonomy" id="5763"/>
    <lineage>
        <taxon>Eukaryota</taxon>
        <taxon>Discoba</taxon>
        <taxon>Heterolobosea</taxon>
        <taxon>Tetramitia</taxon>
        <taxon>Eutetramitia</taxon>
        <taxon>Vahlkampfiidae</taxon>
        <taxon>Naegleria</taxon>
    </lineage>
</organism>
<sequence>MLSLIRTGSPFQLATLTLKQDREFVLQALDYIDISLKEISSLLLYDYDIVLKAVKRDPSNYVYIVNKWKSDKTLVLEMIKNSRKLKPPMSGLLSNKTFIEIFEKHVIPLHKSDREVIELTIRQDPRALLYASDSLKKDKQFVMMALSISSMCIAYASLDLTYDRDVCLLALRNAGSNRHIVLRHINSLLYFDEDFLKECVTIDGLTLSYAPNVEMTKNKEIVRLSIQQNGLALQYAHSSLRNDGEIVRKAIEQDGESIMYASEAFRDNPEIVRLALKGIKIALMYCSERLREDENIVMYAVSFHPSSFKFASEKLKQDSKFRQKLQTVCPNIKFEEFGDQIL</sequence>
<evidence type="ECO:0000313" key="2">
    <source>
        <dbReference type="EMBL" id="KAF0974339.1"/>
    </source>
</evidence>
<name>A0A6A5BN54_NAEFO</name>
<dbReference type="VEuPathDB" id="AmoebaDB:NF0128440"/>
<accession>A0A6A5BN54</accession>
<dbReference type="EMBL" id="VFQX01000052">
    <property type="protein sequence ID" value="KAF0974339.1"/>
    <property type="molecule type" value="Genomic_DNA"/>
</dbReference>
<feature type="domain" description="DUF4116" evidence="1">
    <location>
        <begin position="113"/>
        <end position="160"/>
    </location>
</feature>
<protein>
    <recommendedName>
        <fullName evidence="1">DUF4116 domain-containing protein</fullName>
    </recommendedName>
</protein>
<keyword evidence="3" id="KW-1185">Reference proteome</keyword>
<dbReference type="VEuPathDB" id="AmoebaDB:FDP41_006371"/>
<dbReference type="Proteomes" id="UP000444721">
    <property type="component" value="Unassembled WGS sequence"/>
</dbReference>
<reference evidence="2 3" key="1">
    <citation type="journal article" date="2019" name="Sci. Rep.">
        <title>Nanopore sequencing improves the draft genome of the human pathogenic amoeba Naegleria fowleri.</title>
        <authorList>
            <person name="Liechti N."/>
            <person name="Schurch N."/>
            <person name="Bruggmann R."/>
            <person name="Wittwer M."/>
        </authorList>
    </citation>
    <scope>NUCLEOTIDE SEQUENCE [LARGE SCALE GENOMIC DNA]</scope>
    <source>
        <strain evidence="2 3">ATCC 30894</strain>
    </source>
</reference>
<dbReference type="InterPro" id="IPR025197">
    <property type="entry name" value="DUF4116"/>
</dbReference>
<dbReference type="OrthoDB" id="10259939at2759"/>
<gene>
    <name evidence="2" type="ORF">FDP41_006371</name>
</gene>
<feature type="domain" description="DUF4116" evidence="1">
    <location>
        <begin position="218"/>
        <end position="266"/>
    </location>
</feature>